<sequence length="85" mass="9644">MALRSRLADAVSSRSLLPAWFVTVLGTAPPARDTDQWLETATGVLLYRLTYNIADQVVALGPKPADSDRHRRSWHEQLSKSLRRW</sequence>
<dbReference type="EMBL" id="LJSN01000001">
    <property type="protein sequence ID" value="PNE43578.1"/>
    <property type="molecule type" value="Genomic_DNA"/>
</dbReference>
<comment type="caution">
    <text evidence="2">The sequence shown here is derived from an EMBL/GenBank/DDBJ whole genome shotgun (WGS) entry which is preliminary data.</text>
</comment>
<organism evidence="2 3">
    <name type="scientific">Streptomyces noursei</name>
    <name type="common">Streptomyces albulus</name>
    <dbReference type="NCBI Taxonomy" id="1971"/>
    <lineage>
        <taxon>Bacteria</taxon>
        <taxon>Bacillati</taxon>
        <taxon>Actinomycetota</taxon>
        <taxon>Actinomycetes</taxon>
        <taxon>Kitasatosporales</taxon>
        <taxon>Streptomycetaceae</taxon>
        <taxon>Streptomyces</taxon>
    </lineage>
</organism>
<feature type="compositionally biased region" description="Basic and acidic residues" evidence="1">
    <location>
        <begin position="65"/>
        <end position="78"/>
    </location>
</feature>
<keyword evidence="3" id="KW-1185">Reference proteome</keyword>
<feature type="region of interest" description="Disordered" evidence="1">
    <location>
        <begin position="62"/>
        <end position="85"/>
    </location>
</feature>
<evidence type="ECO:0000313" key="2">
    <source>
        <dbReference type="EMBL" id="PNE43578.1"/>
    </source>
</evidence>
<reference evidence="3" key="1">
    <citation type="submission" date="2015-09" db="EMBL/GenBank/DDBJ databases">
        <authorList>
            <person name="Graham D.E."/>
            <person name="Mahan K.M."/>
            <person name="Klingeman D.M."/>
            <person name="Fida T."/>
            <person name="Giannone R.J."/>
            <person name="Hettich R.L."/>
            <person name="Parry R.J."/>
            <person name="Spain J.C."/>
        </authorList>
    </citation>
    <scope>NUCLEOTIDE SEQUENCE [LARGE SCALE GENOMIC DNA]</scope>
    <source>
        <strain evidence="3">JCM 4701</strain>
    </source>
</reference>
<dbReference type="Proteomes" id="UP000236047">
    <property type="component" value="Unassembled WGS sequence"/>
</dbReference>
<proteinExistence type="predicted"/>
<gene>
    <name evidence="2" type="ORF">AOB60_01060</name>
</gene>
<accession>A0A2N8PRB0</accession>
<name>A0A2N8PRB0_STRNR</name>
<evidence type="ECO:0000256" key="1">
    <source>
        <dbReference type="SAM" id="MobiDB-lite"/>
    </source>
</evidence>
<evidence type="ECO:0000313" key="3">
    <source>
        <dbReference type="Proteomes" id="UP000236047"/>
    </source>
</evidence>
<protein>
    <submittedName>
        <fullName evidence="2">Uncharacterized protein</fullName>
    </submittedName>
</protein>
<dbReference type="AlphaFoldDB" id="A0A2N8PRB0"/>